<gene>
    <name evidence="1" type="ORF">VXC91_26305</name>
</gene>
<name>A0ABU7FMV5_9ACTN</name>
<proteinExistence type="predicted"/>
<dbReference type="RefSeq" id="WP_329509815.1">
    <property type="nucleotide sequence ID" value="NZ_BAAAYZ010000196.1"/>
</dbReference>
<accession>A0ABU7FMV5</accession>
<evidence type="ECO:0008006" key="3">
    <source>
        <dbReference type="Google" id="ProtNLM"/>
    </source>
</evidence>
<evidence type="ECO:0000313" key="2">
    <source>
        <dbReference type="Proteomes" id="UP001333996"/>
    </source>
</evidence>
<evidence type="ECO:0000313" key="1">
    <source>
        <dbReference type="EMBL" id="MED7825404.1"/>
    </source>
</evidence>
<keyword evidence="2" id="KW-1185">Reference proteome</keyword>
<dbReference type="EMBL" id="JAYWVC010000107">
    <property type="protein sequence ID" value="MED7825404.1"/>
    <property type="molecule type" value="Genomic_DNA"/>
</dbReference>
<sequence length="42" mass="4395">MVAIAVRPVVETRDWDAIEGVSFVCGGTCPPLGAGGHGRWQV</sequence>
<protein>
    <recommendedName>
        <fullName evidence="3">GNAT family N-acetyltransferase</fullName>
    </recommendedName>
</protein>
<comment type="caution">
    <text evidence="1">The sequence shown here is derived from an EMBL/GenBank/DDBJ whole genome shotgun (WGS) entry which is preliminary data.</text>
</comment>
<organism evidence="1 2">
    <name type="scientific">Streptomyces chiangmaiensis</name>
    <dbReference type="NCBI Taxonomy" id="766497"/>
    <lineage>
        <taxon>Bacteria</taxon>
        <taxon>Bacillati</taxon>
        <taxon>Actinomycetota</taxon>
        <taxon>Actinomycetes</taxon>
        <taxon>Kitasatosporales</taxon>
        <taxon>Streptomycetaceae</taxon>
        <taxon>Streptomyces</taxon>
    </lineage>
</organism>
<reference evidence="1" key="1">
    <citation type="submission" date="2024-01" db="EMBL/GenBank/DDBJ databases">
        <title>First draft genome sequence data of TA4-1, the type strain of Gram-positive actinobacterium Streptomyces chiangmaiensis.</title>
        <authorList>
            <person name="Yasawong M."/>
            <person name="Nantapong N."/>
        </authorList>
    </citation>
    <scope>NUCLEOTIDE SEQUENCE</scope>
    <source>
        <strain evidence="1">TA4-1</strain>
    </source>
</reference>
<dbReference type="Proteomes" id="UP001333996">
    <property type="component" value="Unassembled WGS sequence"/>
</dbReference>